<dbReference type="InterPro" id="IPR037523">
    <property type="entry name" value="VOC_core"/>
</dbReference>
<sequence length="131" mass="14439">MTHPMAVRIDHLALAAHDARESAQFLADVLGLPAPYEAGPFVAVDVDETFTIDYAAPPIDFPGQHVAFLVGEDDFDVILARLQHRGIIYWADPGQRWVGQYNTHDGGRGLYFDDPAGHHLEIITRRYGSGG</sequence>
<keyword evidence="2" id="KW-0560">Oxidoreductase</keyword>
<evidence type="ECO:0000259" key="1">
    <source>
        <dbReference type="PROSITE" id="PS51819"/>
    </source>
</evidence>
<dbReference type="SUPFAM" id="SSF54593">
    <property type="entry name" value="Glyoxalase/Bleomycin resistance protein/Dihydroxybiphenyl dioxygenase"/>
    <property type="match status" value="1"/>
</dbReference>
<protein>
    <submittedName>
        <fullName evidence="2">Extradiol dioxygenase family protein</fullName>
    </submittedName>
</protein>
<keyword evidence="3" id="KW-1185">Reference proteome</keyword>
<dbReference type="CDD" id="cd08351">
    <property type="entry name" value="ChaP_like"/>
    <property type="match status" value="1"/>
</dbReference>
<dbReference type="InterPro" id="IPR029068">
    <property type="entry name" value="Glyas_Bleomycin-R_OHBP_Dase"/>
</dbReference>
<reference evidence="2 3" key="1">
    <citation type="submission" date="2018-04" db="EMBL/GenBank/DDBJ databases">
        <title>Genomic Encyclopedia of Type Strains, Phase IV (KMG-IV): sequencing the most valuable type-strain genomes for metagenomic binning, comparative biology and taxonomic classification.</title>
        <authorList>
            <person name="Goeker M."/>
        </authorList>
    </citation>
    <scope>NUCLEOTIDE SEQUENCE [LARGE SCALE GENOMIC DNA]</scope>
    <source>
        <strain evidence="2 3">DSM 45771</strain>
    </source>
</reference>
<dbReference type="PROSITE" id="PS51819">
    <property type="entry name" value="VOC"/>
    <property type="match status" value="1"/>
</dbReference>
<dbReference type="AlphaFoldDB" id="A0A2U1FD60"/>
<evidence type="ECO:0000313" key="3">
    <source>
        <dbReference type="Proteomes" id="UP000245639"/>
    </source>
</evidence>
<dbReference type="GO" id="GO:0051213">
    <property type="term" value="F:dioxygenase activity"/>
    <property type="evidence" value="ECO:0007669"/>
    <property type="project" value="UniProtKB-KW"/>
</dbReference>
<accession>A0A2U1FD60</accession>
<proteinExistence type="predicted"/>
<comment type="caution">
    <text evidence="2">The sequence shown here is derived from an EMBL/GenBank/DDBJ whole genome shotgun (WGS) entry which is preliminary data.</text>
</comment>
<dbReference type="Pfam" id="PF00903">
    <property type="entry name" value="Glyoxalase"/>
    <property type="match status" value="1"/>
</dbReference>
<gene>
    <name evidence="2" type="ORF">C8D89_105217</name>
</gene>
<dbReference type="EMBL" id="QEKW01000005">
    <property type="protein sequence ID" value="PVZ10141.1"/>
    <property type="molecule type" value="Genomic_DNA"/>
</dbReference>
<organism evidence="2 3">
    <name type="scientific">Actinomycetospora cinnamomea</name>
    <dbReference type="NCBI Taxonomy" id="663609"/>
    <lineage>
        <taxon>Bacteria</taxon>
        <taxon>Bacillati</taxon>
        <taxon>Actinomycetota</taxon>
        <taxon>Actinomycetes</taxon>
        <taxon>Pseudonocardiales</taxon>
        <taxon>Pseudonocardiaceae</taxon>
        <taxon>Actinomycetospora</taxon>
    </lineage>
</organism>
<dbReference type="Proteomes" id="UP000245639">
    <property type="component" value="Unassembled WGS sequence"/>
</dbReference>
<evidence type="ECO:0000313" key="2">
    <source>
        <dbReference type="EMBL" id="PVZ10141.1"/>
    </source>
</evidence>
<name>A0A2U1FD60_9PSEU</name>
<feature type="domain" description="VOC" evidence="1">
    <location>
        <begin position="8"/>
        <end position="125"/>
    </location>
</feature>
<keyword evidence="2" id="KW-0223">Dioxygenase</keyword>
<dbReference type="Gene3D" id="3.10.180.10">
    <property type="entry name" value="2,3-Dihydroxybiphenyl 1,2-Dioxygenase, domain 1"/>
    <property type="match status" value="1"/>
</dbReference>
<dbReference type="InterPro" id="IPR004360">
    <property type="entry name" value="Glyas_Fos-R_dOase_dom"/>
</dbReference>